<dbReference type="Proteomes" id="UP001281761">
    <property type="component" value="Unassembled WGS sequence"/>
</dbReference>
<evidence type="ECO:0000313" key="1">
    <source>
        <dbReference type="EMBL" id="KAK2944535.1"/>
    </source>
</evidence>
<dbReference type="EMBL" id="JARBJD010000294">
    <property type="protein sequence ID" value="KAK2944535.1"/>
    <property type="molecule type" value="Genomic_DNA"/>
</dbReference>
<keyword evidence="2" id="KW-1185">Reference proteome</keyword>
<reference evidence="1 2" key="1">
    <citation type="journal article" date="2022" name="bioRxiv">
        <title>Genomics of Preaxostyla Flagellates Illuminates Evolutionary Transitions and the Path Towards Mitochondrial Loss.</title>
        <authorList>
            <person name="Novak L.V.F."/>
            <person name="Treitli S.C."/>
            <person name="Pyrih J."/>
            <person name="Halakuc P."/>
            <person name="Pipaliya S.V."/>
            <person name="Vacek V."/>
            <person name="Brzon O."/>
            <person name="Soukal P."/>
            <person name="Eme L."/>
            <person name="Dacks J.B."/>
            <person name="Karnkowska A."/>
            <person name="Elias M."/>
            <person name="Hampl V."/>
        </authorList>
    </citation>
    <scope>NUCLEOTIDE SEQUENCE [LARGE SCALE GENOMIC DNA]</scope>
    <source>
        <strain evidence="1">NAU3</strain>
        <tissue evidence="1">Gut</tissue>
    </source>
</reference>
<accession>A0ABQ9WYJ0</accession>
<name>A0ABQ9WYJ0_9EUKA</name>
<organism evidence="1 2">
    <name type="scientific">Blattamonas nauphoetae</name>
    <dbReference type="NCBI Taxonomy" id="2049346"/>
    <lineage>
        <taxon>Eukaryota</taxon>
        <taxon>Metamonada</taxon>
        <taxon>Preaxostyla</taxon>
        <taxon>Oxymonadida</taxon>
        <taxon>Blattamonas</taxon>
    </lineage>
</organism>
<gene>
    <name evidence="1" type="ORF">BLNAU_20541</name>
</gene>
<protein>
    <submittedName>
        <fullName evidence="1">Uncharacterized protein</fullName>
    </submittedName>
</protein>
<comment type="caution">
    <text evidence="1">The sequence shown here is derived from an EMBL/GenBank/DDBJ whole genome shotgun (WGS) entry which is preliminary data.</text>
</comment>
<sequence length="197" mass="23173">MIKEISSGHFKRKMISSNQGHLHLSIVIASLQEHNSELHQNHQKHLPDRLQLEKLLIDRATAQNSLQSHTNLIILKEIPLNPTPKIQNLHFKQQHLSLSRIWRQEINIQKRSRNLEAHRDPLRIKELQHPLIEMKNGKNPPNVELNQNLTNRIQTVASQRLTHMPWKKIQKRSHLKILAKIHRMTKGGFSTIRTFIR</sequence>
<evidence type="ECO:0000313" key="2">
    <source>
        <dbReference type="Proteomes" id="UP001281761"/>
    </source>
</evidence>
<proteinExistence type="predicted"/>